<keyword evidence="1" id="KW-0472">Membrane</keyword>
<feature type="transmembrane region" description="Helical" evidence="1">
    <location>
        <begin position="105"/>
        <end position="127"/>
    </location>
</feature>
<sequence>MEGTLSMGVVVDGVYALGEGDMEVVEAPTVAAPPEDIEQYMVLPQQGVAIRLYDSDIIVWDSQYAHSISEPLLEGVPITFKERGDKSNTHTPPTQGKVLRLRGGAVVAIIAAAAAAVAVVAVVVVAVVAVVVVVVVVVVASVVVVVAAVVAARYGRERHLASSRPRLET</sequence>
<evidence type="ECO:0000256" key="1">
    <source>
        <dbReference type="SAM" id="Phobius"/>
    </source>
</evidence>
<accession>A0AAE0BCH9</accession>
<dbReference type="EMBL" id="LGRX02035563">
    <property type="protein sequence ID" value="KAK3234073.1"/>
    <property type="molecule type" value="Genomic_DNA"/>
</dbReference>
<organism evidence="2 3">
    <name type="scientific">Cymbomonas tetramitiformis</name>
    <dbReference type="NCBI Taxonomy" id="36881"/>
    <lineage>
        <taxon>Eukaryota</taxon>
        <taxon>Viridiplantae</taxon>
        <taxon>Chlorophyta</taxon>
        <taxon>Pyramimonadophyceae</taxon>
        <taxon>Pyramimonadales</taxon>
        <taxon>Pyramimonadaceae</taxon>
        <taxon>Cymbomonas</taxon>
    </lineage>
</organism>
<evidence type="ECO:0000313" key="2">
    <source>
        <dbReference type="EMBL" id="KAK3234073.1"/>
    </source>
</evidence>
<keyword evidence="1" id="KW-1133">Transmembrane helix</keyword>
<proteinExistence type="predicted"/>
<dbReference type="AlphaFoldDB" id="A0AAE0BCH9"/>
<keyword evidence="3" id="KW-1185">Reference proteome</keyword>
<dbReference type="Proteomes" id="UP001190700">
    <property type="component" value="Unassembled WGS sequence"/>
</dbReference>
<feature type="transmembrane region" description="Helical" evidence="1">
    <location>
        <begin position="133"/>
        <end position="154"/>
    </location>
</feature>
<evidence type="ECO:0000313" key="3">
    <source>
        <dbReference type="Proteomes" id="UP001190700"/>
    </source>
</evidence>
<reference evidence="2 3" key="1">
    <citation type="journal article" date="2015" name="Genome Biol. Evol.">
        <title>Comparative Genomics of a Bacterivorous Green Alga Reveals Evolutionary Causalities and Consequences of Phago-Mixotrophic Mode of Nutrition.</title>
        <authorList>
            <person name="Burns J.A."/>
            <person name="Paasch A."/>
            <person name="Narechania A."/>
            <person name="Kim E."/>
        </authorList>
    </citation>
    <scope>NUCLEOTIDE SEQUENCE [LARGE SCALE GENOMIC DNA]</scope>
    <source>
        <strain evidence="2 3">PLY_AMNH</strain>
    </source>
</reference>
<comment type="caution">
    <text evidence="2">The sequence shown here is derived from an EMBL/GenBank/DDBJ whole genome shotgun (WGS) entry which is preliminary data.</text>
</comment>
<protein>
    <submittedName>
        <fullName evidence="2">Uncharacterized protein</fullName>
    </submittedName>
</protein>
<name>A0AAE0BCH9_9CHLO</name>
<keyword evidence="1" id="KW-0812">Transmembrane</keyword>
<gene>
    <name evidence="2" type="ORF">CYMTET_55664</name>
</gene>